<dbReference type="EMBL" id="JENW01000168">
    <property type="protein sequence ID" value="KEI11396.1"/>
    <property type="molecule type" value="Genomic_DNA"/>
</dbReference>
<name>A0AA40IRP5_CLONO</name>
<organism evidence="2 3">
    <name type="scientific">Clostridium novyi B str. ATCC 27606</name>
    <dbReference type="NCBI Taxonomy" id="1443123"/>
    <lineage>
        <taxon>Bacteria</taxon>
        <taxon>Bacillati</taxon>
        <taxon>Bacillota</taxon>
        <taxon>Clostridia</taxon>
        <taxon>Eubacteriales</taxon>
        <taxon>Clostridiaceae</taxon>
        <taxon>Clostridium</taxon>
    </lineage>
</organism>
<evidence type="ECO:0000313" key="3">
    <source>
        <dbReference type="Proteomes" id="UP000027770"/>
    </source>
</evidence>
<gene>
    <name evidence="2" type="ORF">Z959_p0099</name>
</gene>
<dbReference type="AlphaFoldDB" id="A0AA40IRP5"/>
<keyword evidence="3" id="KW-1185">Reference proteome</keyword>
<keyword evidence="2" id="KW-0614">Plasmid</keyword>
<evidence type="ECO:0000256" key="1">
    <source>
        <dbReference type="SAM" id="SignalP"/>
    </source>
</evidence>
<dbReference type="RefSeq" id="WP_039222681.1">
    <property type="nucleotide sequence ID" value="NZ_CM003351.1"/>
</dbReference>
<geneLocation type="plasmid" evidence="2 3">
    <name>p4Cn27606</name>
</geneLocation>
<comment type="caution">
    <text evidence="2">The sequence shown here is derived from an EMBL/GenBank/DDBJ whole genome shotgun (WGS) entry which is preliminary data.</text>
</comment>
<keyword evidence="1" id="KW-0732">Signal</keyword>
<feature type="signal peptide" evidence="1">
    <location>
        <begin position="1"/>
        <end position="24"/>
    </location>
</feature>
<sequence length="270" mass="30528">MKKRIYCLLTSAILLGSISTPCFANTLSNTTNKTSSNIMQIMNTESQLIEFLRANDVDNSTQKKLIEKFNKGEKWDSWKSSEGYTEKIKLKDGSIKYIFKDGSIYTTRITDTTKKQPSEPSSRAAADISTWSAHILKHKTNTVYQNVKVSFNNGRVAAYFYSDFCVVHKGRSFIQETYEEHINPNPDISTGYIHKVFKKDHKSEDGRYPATASLSFDLKIHKPDSTSSFSASYHNNGASYSHQTNNNTVLQHYVLYLKVGGGDFAATVFY</sequence>
<proteinExistence type="predicted"/>
<protein>
    <submittedName>
        <fullName evidence="2">Uncharacterized protein</fullName>
    </submittedName>
</protein>
<reference evidence="3" key="1">
    <citation type="journal article" date="2014" name="PLoS ONE">
        <title>Plasmidome interchange between Clostridium botulinum, Clostridium novyi and Clostridium haemolyticum converts strains of independent lineages into distinctly different pathogens.</title>
        <authorList>
            <person name="Skarin H."/>
            <person name="Segerman B."/>
        </authorList>
    </citation>
    <scope>NUCLEOTIDE SEQUENCE [LARGE SCALE GENOMIC DNA]</scope>
    <source>
        <strain evidence="3">ATCC 27606</strain>
    </source>
</reference>
<accession>A0AA40IRP5</accession>
<feature type="chain" id="PRO_5041414429" evidence="1">
    <location>
        <begin position="25"/>
        <end position="270"/>
    </location>
</feature>
<evidence type="ECO:0000313" key="2">
    <source>
        <dbReference type="EMBL" id="KEI11396.1"/>
    </source>
</evidence>
<dbReference type="Proteomes" id="UP000027770">
    <property type="component" value="Plasmid p4Cn27606"/>
</dbReference>